<feature type="region of interest" description="Disordered" evidence="1">
    <location>
        <begin position="1"/>
        <end position="66"/>
    </location>
</feature>
<feature type="compositionally biased region" description="Polar residues" evidence="1">
    <location>
        <begin position="182"/>
        <end position="193"/>
    </location>
</feature>
<feature type="compositionally biased region" description="Polar residues" evidence="1">
    <location>
        <begin position="752"/>
        <end position="761"/>
    </location>
</feature>
<evidence type="ECO:0000259" key="2">
    <source>
        <dbReference type="SMART" id="SM01017"/>
    </source>
</evidence>
<proteinExistence type="predicted"/>
<feature type="compositionally biased region" description="Low complexity" evidence="1">
    <location>
        <begin position="841"/>
        <end position="862"/>
    </location>
</feature>
<organism evidence="3 4">
    <name type="scientific">Candida verbasci</name>
    <dbReference type="NCBI Taxonomy" id="1227364"/>
    <lineage>
        <taxon>Eukaryota</taxon>
        <taxon>Fungi</taxon>
        <taxon>Dikarya</taxon>
        <taxon>Ascomycota</taxon>
        <taxon>Saccharomycotina</taxon>
        <taxon>Pichiomycetes</taxon>
        <taxon>Debaryomycetaceae</taxon>
        <taxon>Candida/Lodderomyces clade</taxon>
        <taxon>Candida</taxon>
    </lineage>
</organism>
<protein>
    <recommendedName>
        <fullName evidence="2">Arrestin C-terminal-like domain-containing protein</fullName>
    </recommendedName>
</protein>
<dbReference type="OrthoDB" id="2333384at2759"/>
<sequence>MHFHLNRIRRHSTESDSKPNNISSTASRLRSSSLSTIRNVRSNSKSNGSHNSTTLSPNHHSDHNSNNQNYSICQFLHDLNILENLGLQKPIPIKTTTQGSLSKTIKMYVSNSNNCIYLPPASSTSFTYEDVENGGIISTDEQPAPPAPPAPPPPSPPPNSTDVITSTSTSASTATNSSNNSQISAPPTSSPMLLSTKIDSDHPIPHLFAVMIEVQKESTIQSILIKFQSVTQILWPSGDIYNKGHSKEKFKIGSLQWETNLSEADYYINYLGELKTKSKLNPGDLAKRTRDYKLLDDSSTTKTKAVQEQVYKAGLYIFLLPILLPDNIPPSISSINGSLSHNLQVNFNKISDKLNRKLKVNSSYNLPMVRIPPNYSNSVGDKPIYVNRVWNDSIHYIITFPRKYISLGSEHVINVKLVPLVKDVIVKRIKFNVLERITYISKDLSKEYDYDSEEPYSLHSKDSNKIRERIVSLCELKTKHKQSSSNLNDPYKEEIIRCPDNNLLYSCYEQESDLSKHKKQNNKSMIASPLDINIALPFLTTKNDKDIDEPILSPTNSRKASIMNESSPSSPIIGALETNLSNVDEIGLHELKRDSSNYLTDDLTSKHSPPENIQQGYTILNRALYPDSNYRHIQINHRLQVCFRISKPDPKDDFKMHHYEVVVDTPLILLSSKCNDQNIQLPKYDEINGFTTPTFRIPNFKSSGIEVKPWIVENELIDDDLPTFEQATSSEDSISRIPSISSAHDPVPPPTYESNAMINGGSLNSSNIDEIVQGGHLSTTPSSNNVYKPQRKDSIRESLSSSFARTNNANSISNNANSSHPFESNSLSDEVSSIQSNYDETTPPSSTIPDSTSISSSNNSSIEQYQNKPKKNNDVIDEEDDDNENAIIDDEEDTENAIIDDEEEEEEDDDDEDDADEDEVGSLITQDINVGGFDQRIPLLHHVSSDTIKTFNPRISTEDLIPQNQRTFIN</sequence>
<gene>
    <name evidence="3" type="ORF">CANVERA_P1939</name>
</gene>
<feature type="region of interest" description="Disordered" evidence="1">
    <location>
        <begin position="136"/>
        <end position="196"/>
    </location>
</feature>
<dbReference type="InterPro" id="IPR011022">
    <property type="entry name" value="Arrestin_C-like"/>
</dbReference>
<feature type="compositionally biased region" description="Polar residues" evidence="1">
    <location>
        <begin position="729"/>
        <end position="742"/>
    </location>
</feature>
<feature type="compositionally biased region" description="Polar residues" evidence="1">
    <location>
        <begin position="820"/>
        <end position="840"/>
    </location>
</feature>
<evidence type="ECO:0000256" key="1">
    <source>
        <dbReference type="SAM" id="MobiDB-lite"/>
    </source>
</evidence>
<name>A0A9W4TVM6_9ASCO</name>
<feature type="compositionally biased region" description="Low complexity" evidence="1">
    <location>
        <begin position="807"/>
        <end position="819"/>
    </location>
</feature>
<feature type="compositionally biased region" description="Polar residues" evidence="1">
    <location>
        <begin position="37"/>
        <end position="55"/>
    </location>
</feature>
<feature type="compositionally biased region" description="Low complexity" evidence="1">
    <location>
        <begin position="23"/>
        <end position="36"/>
    </location>
</feature>
<feature type="region of interest" description="Disordered" evidence="1">
    <location>
        <begin position="773"/>
        <end position="919"/>
    </location>
</feature>
<feature type="compositionally biased region" description="Basic residues" evidence="1">
    <location>
        <begin position="1"/>
        <end position="10"/>
    </location>
</feature>
<feature type="compositionally biased region" description="Acidic residues" evidence="1">
    <location>
        <begin position="875"/>
        <end position="919"/>
    </location>
</feature>
<dbReference type="EMBL" id="CANTUO010000001">
    <property type="protein sequence ID" value="CAI5757425.1"/>
    <property type="molecule type" value="Genomic_DNA"/>
</dbReference>
<comment type="caution">
    <text evidence="3">The sequence shown here is derived from an EMBL/GenBank/DDBJ whole genome shotgun (WGS) entry which is preliminary data.</text>
</comment>
<keyword evidence="4" id="KW-1185">Reference proteome</keyword>
<feature type="compositionally biased region" description="Pro residues" evidence="1">
    <location>
        <begin position="143"/>
        <end position="159"/>
    </location>
</feature>
<dbReference type="Proteomes" id="UP001152885">
    <property type="component" value="Unassembled WGS sequence"/>
</dbReference>
<feature type="compositionally biased region" description="Low complexity" evidence="1">
    <location>
        <begin position="165"/>
        <end position="181"/>
    </location>
</feature>
<feature type="domain" description="Arrestin C-terminal-like" evidence="2">
    <location>
        <begin position="390"/>
        <end position="674"/>
    </location>
</feature>
<dbReference type="InterPro" id="IPR014752">
    <property type="entry name" value="Arrestin-like_C"/>
</dbReference>
<feature type="compositionally biased region" description="Polar residues" evidence="1">
    <location>
        <begin position="797"/>
        <end position="806"/>
    </location>
</feature>
<dbReference type="Gene3D" id="2.60.40.640">
    <property type="match status" value="1"/>
</dbReference>
<evidence type="ECO:0000313" key="3">
    <source>
        <dbReference type="EMBL" id="CAI5757425.1"/>
    </source>
</evidence>
<reference evidence="3" key="1">
    <citation type="submission" date="2022-12" db="EMBL/GenBank/DDBJ databases">
        <authorList>
            <person name="Brejova B."/>
        </authorList>
    </citation>
    <scope>NUCLEOTIDE SEQUENCE</scope>
</reference>
<evidence type="ECO:0000313" key="4">
    <source>
        <dbReference type="Proteomes" id="UP001152885"/>
    </source>
</evidence>
<dbReference type="AlphaFoldDB" id="A0A9W4TVM6"/>
<feature type="region of interest" description="Disordered" evidence="1">
    <location>
        <begin position="729"/>
        <end position="761"/>
    </location>
</feature>
<dbReference type="SMART" id="SM01017">
    <property type="entry name" value="Arrestin_C"/>
    <property type="match status" value="1"/>
</dbReference>
<accession>A0A9W4TVM6</accession>
<feature type="compositionally biased region" description="Polar residues" evidence="1">
    <location>
        <begin position="776"/>
        <end position="787"/>
    </location>
</feature>